<evidence type="ECO:0000256" key="2">
    <source>
        <dbReference type="ARBA" id="ARBA00023033"/>
    </source>
</evidence>
<dbReference type="GO" id="GO:0016705">
    <property type="term" value="F:oxidoreductase activity, acting on paired donors, with incorporation or reduction of molecular oxygen"/>
    <property type="evidence" value="ECO:0007669"/>
    <property type="project" value="InterPro"/>
</dbReference>
<dbReference type="Proteomes" id="UP000199093">
    <property type="component" value="Unassembled WGS sequence"/>
</dbReference>
<accession>A0A1G8P1X0</accession>
<dbReference type="CDD" id="cd00347">
    <property type="entry name" value="Flavin_utilizing_monoxygenases"/>
    <property type="match status" value="1"/>
</dbReference>
<dbReference type="InterPro" id="IPR050766">
    <property type="entry name" value="Bact_Lucif_Oxidored"/>
</dbReference>
<dbReference type="PANTHER" id="PTHR30137">
    <property type="entry name" value="LUCIFERASE-LIKE MONOOXYGENASE"/>
    <property type="match status" value="1"/>
</dbReference>
<dbReference type="GO" id="GO:0004497">
    <property type="term" value="F:monooxygenase activity"/>
    <property type="evidence" value="ECO:0007669"/>
    <property type="project" value="UniProtKB-KW"/>
</dbReference>
<dbReference type="OrthoDB" id="9803968at2"/>
<reference evidence="4 5" key="1">
    <citation type="submission" date="2016-10" db="EMBL/GenBank/DDBJ databases">
        <authorList>
            <person name="de Groot N.N."/>
        </authorList>
    </citation>
    <scope>NUCLEOTIDE SEQUENCE [LARGE SCALE GENOMIC DNA]</scope>
    <source>
        <strain evidence="4 5">DSM 26424</strain>
    </source>
</reference>
<dbReference type="STRING" id="555512.SAMN04487993_1011125"/>
<dbReference type="EMBL" id="FNEJ01000011">
    <property type="protein sequence ID" value="SDI86477.1"/>
    <property type="molecule type" value="Genomic_DNA"/>
</dbReference>
<keyword evidence="1" id="KW-0560">Oxidoreductase</keyword>
<dbReference type="NCBIfam" id="TIGR03858">
    <property type="entry name" value="LLM_2I7G"/>
    <property type="match status" value="1"/>
</dbReference>
<dbReference type="GO" id="GO:0005829">
    <property type="term" value="C:cytosol"/>
    <property type="evidence" value="ECO:0007669"/>
    <property type="project" value="TreeGrafter"/>
</dbReference>
<dbReference type="AlphaFoldDB" id="A0A1G8P1X0"/>
<sequence>MELGLYTFGDVGRNPVTGEMVDAPTRLSRLIEEIELADQVGLDVFGLGEHHRPNYAISSPATVLAAAARSTKSIRLSSAVTVLSSEDPIRVFQQFATLDGLSGGRAELMVGRGSFIESFPLFGYDLNDYNELFEEKLAMLLAINDHELLRWPGTQFTPKVDRAGVWPRPVNGRLPVWIAAGGTPQSMVRAGGLGLPLALAIIGGEPRRFAPLADLYRRAAAETGHAAQARVSMNVHGFVAEDSRRAADLFFPAQKEVMDQIGRERGWGPQSRAQFDAGTGPEGAMFVGSPAQLVDKILSLREDLGFDRVTIQMAIGQIEHAEMLKAIELLGTKVAPELRKAG</sequence>
<dbReference type="InterPro" id="IPR011251">
    <property type="entry name" value="Luciferase-like_dom"/>
</dbReference>
<gene>
    <name evidence="4" type="ORF">SAMN04487993_1011125</name>
</gene>
<organism evidence="4 5">
    <name type="scientific">Salipiger marinus</name>
    <dbReference type="NCBI Taxonomy" id="555512"/>
    <lineage>
        <taxon>Bacteria</taxon>
        <taxon>Pseudomonadati</taxon>
        <taxon>Pseudomonadota</taxon>
        <taxon>Alphaproteobacteria</taxon>
        <taxon>Rhodobacterales</taxon>
        <taxon>Roseobacteraceae</taxon>
        <taxon>Salipiger</taxon>
    </lineage>
</organism>
<dbReference type="InterPro" id="IPR036661">
    <property type="entry name" value="Luciferase-like_sf"/>
</dbReference>
<name>A0A1G8P1X0_9RHOB</name>
<feature type="domain" description="Luciferase-like" evidence="3">
    <location>
        <begin position="1"/>
        <end position="307"/>
    </location>
</feature>
<evidence type="ECO:0000313" key="4">
    <source>
        <dbReference type="EMBL" id="SDI86477.1"/>
    </source>
</evidence>
<keyword evidence="2" id="KW-0503">Monooxygenase</keyword>
<proteinExistence type="predicted"/>
<dbReference type="Pfam" id="PF00296">
    <property type="entry name" value="Bac_luciferase"/>
    <property type="match status" value="1"/>
</dbReference>
<dbReference type="SUPFAM" id="SSF51679">
    <property type="entry name" value="Bacterial luciferase-like"/>
    <property type="match status" value="1"/>
</dbReference>
<evidence type="ECO:0000313" key="5">
    <source>
        <dbReference type="Proteomes" id="UP000199093"/>
    </source>
</evidence>
<dbReference type="InterPro" id="IPR022290">
    <property type="entry name" value="LLM_Atu2307-like"/>
</dbReference>
<dbReference type="Gene3D" id="3.20.20.30">
    <property type="entry name" value="Luciferase-like domain"/>
    <property type="match status" value="1"/>
</dbReference>
<evidence type="ECO:0000259" key="3">
    <source>
        <dbReference type="Pfam" id="PF00296"/>
    </source>
</evidence>
<keyword evidence="5" id="KW-1185">Reference proteome</keyword>
<dbReference type="PANTHER" id="PTHR30137:SF8">
    <property type="entry name" value="BLR5498 PROTEIN"/>
    <property type="match status" value="1"/>
</dbReference>
<evidence type="ECO:0000256" key="1">
    <source>
        <dbReference type="ARBA" id="ARBA00023002"/>
    </source>
</evidence>
<dbReference type="RefSeq" id="WP_089848058.1">
    <property type="nucleotide sequence ID" value="NZ_FNEJ01000011.1"/>
</dbReference>
<protein>
    <submittedName>
        <fullName evidence="4">Probable oxidoreductase, LLM family</fullName>
    </submittedName>
</protein>